<proteinExistence type="predicted"/>
<keyword evidence="1" id="KW-0732">Signal</keyword>
<feature type="chain" id="PRO_5005192915" evidence="1">
    <location>
        <begin position="21"/>
        <end position="183"/>
    </location>
</feature>
<feature type="signal peptide" evidence="1">
    <location>
        <begin position="1"/>
        <end position="20"/>
    </location>
</feature>
<keyword evidence="3" id="KW-1185">Reference proteome</keyword>
<evidence type="ECO:0000313" key="3">
    <source>
        <dbReference type="Proteomes" id="UP000039324"/>
    </source>
</evidence>
<gene>
    <name evidence="2" type="ORF">PBRA_005508</name>
</gene>
<evidence type="ECO:0000256" key="1">
    <source>
        <dbReference type="SAM" id="SignalP"/>
    </source>
</evidence>
<accession>A0A0G4IP09</accession>
<name>A0A0G4IP09_PLABS</name>
<reference evidence="2 3" key="1">
    <citation type="submission" date="2015-02" db="EMBL/GenBank/DDBJ databases">
        <authorList>
            <person name="Chooi Y.-H."/>
        </authorList>
    </citation>
    <scope>NUCLEOTIDE SEQUENCE [LARGE SCALE GENOMIC DNA]</scope>
    <source>
        <strain evidence="2">E3</strain>
    </source>
</reference>
<protein>
    <submittedName>
        <fullName evidence="2">Uncharacterized protein</fullName>
    </submittedName>
</protein>
<sequence length="183" mass="18218">MSAIKFLFVFALVFAAVAYAADDDAAPPADPSNAPGFFSRIGTGIGRIGTGIGTKMGLVKDDSTGELGNTGAIDGEPVADQNKFVSKNILMKAGLATEVDGKMQMTRAGAIAAGAGAVVAAGATAAAVVGKDGMQKGYAAMKDKVATYTGYKDNAKDDPAKNSATSVYVGATVIAAAAFAVLA</sequence>
<organism evidence="2 3">
    <name type="scientific">Plasmodiophora brassicae</name>
    <name type="common">Clubroot disease agent</name>
    <dbReference type="NCBI Taxonomy" id="37360"/>
    <lineage>
        <taxon>Eukaryota</taxon>
        <taxon>Sar</taxon>
        <taxon>Rhizaria</taxon>
        <taxon>Endomyxa</taxon>
        <taxon>Phytomyxea</taxon>
        <taxon>Plasmodiophorida</taxon>
        <taxon>Plasmodiophoridae</taxon>
        <taxon>Plasmodiophora</taxon>
    </lineage>
</organism>
<dbReference type="Proteomes" id="UP000039324">
    <property type="component" value="Unassembled WGS sequence"/>
</dbReference>
<dbReference type="AlphaFoldDB" id="A0A0G4IP09"/>
<dbReference type="EMBL" id="CDSF01000077">
    <property type="protein sequence ID" value="CEO96904.1"/>
    <property type="molecule type" value="Genomic_DNA"/>
</dbReference>
<evidence type="ECO:0000313" key="2">
    <source>
        <dbReference type="EMBL" id="CEO96904.1"/>
    </source>
</evidence>